<proteinExistence type="predicted"/>
<reference evidence="2" key="1">
    <citation type="journal article" date="2015" name="Nature">
        <title>Complex archaea that bridge the gap between prokaryotes and eukaryotes.</title>
        <authorList>
            <person name="Spang A."/>
            <person name="Saw J.H."/>
            <person name="Jorgensen S.L."/>
            <person name="Zaremba-Niedzwiedzka K."/>
            <person name="Martijn J."/>
            <person name="Lind A.E."/>
            <person name="van Eijk R."/>
            <person name="Schleper C."/>
            <person name="Guy L."/>
            <person name="Ettema T.J."/>
        </authorList>
    </citation>
    <scope>NUCLEOTIDE SEQUENCE</scope>
</reference>
<organism evidence="2">
    <name type="scientific">marine sediment metagenome</name>
    <dbReference type="NCBI Taxonomy" id="412755"/>
    <lineage>
        <taxon>unclassified sequences</taxon>
        <taxon>metagenomes</taxon>
        <taxon>ecological metagenomes</taxon>
    </lineage>
</organism>
<gene>
    <name evidence="2" type="ORF">LCGC14_0687930</name>
</gene>
<evidence type="ECO:0000259" key="1">
    <source>
        <dbReference type="Pfam" id="PF26096"/>
    </source>
</evidence>
<dbReference type="EMBL" id="LAZR01001418">
    <property type="protein sequence ID" value="KKN44972.1"/>
    <property type="molecule type" value="Genomic_DNA"/>
</dbReference>
<evidence type="ECO:0000313" key="2">
    <source>
        <dbReference type="EMBL" id="KKN44972.1"/>
    </source>
</evidence>
<accession>A0A0F9R6P9</accession>
<protein>
    <recommendedName>
        <fullName evidence="1">DUF8033 domain-containing protein</fullName>
    </recommendedName>
</protein>
<comment type="caution">
    <text evidence="2">The sequence shown here is derived from an EMBL/GenBank/DDBJ whole genome shotgun (WGS) entry which is preliminary data.</text>
</comment>
<sequence>METNGQKETEKINISFTNEGTINKNSVCLETEKGSIKLFFSYSTIISFSGGGDCGTIENLWSVTTGKFLNELEPDKKERLNEPEFKERLRTALNKLF</sequence>
<dbReference type="AlphaFoldDB" id="A0A0F9R6P9"/>
<name>A0A0F9R6P9_9ZZZZ</name>
<feature type="domain" description="DUF8033" evidence="1">
    <location>
        <begin position="17"/>
        <end position="78"/>
    </location>
</feature>
<dbReference type="InterPro" id="IPR058346">
    <property type="entry name" value="DUF8033"/>
</dbReference>
<dbReference type="Pfam" id="PF26096">
    <property type="entry name" value="DUF8033"/>
    <property type="match status" value="1"/>
</dbReference>